<protein>
    <submittedName>
        <fullName evidence="1">Uncharacterized protein</fullName>
    </submittedName>
</protein>
<dbReference type="EMBL" id="JAPFQP010000002">
    <property type="protein sequence ID" value="MCX2719376.1"/>
    <property type="molecule type" value="Genomic_DNA"/>
</dbReference>
<gene>
    <name evidence="1" type="ORF">OO016_07175</name>
</gene>
<reference evidence="1" key="1">
    <citation type="submission" date="2022-11" db="EMBL/GenBank/DDBJ databases">
        <title>The characterization of three novel Bacteroidetes species and genomic analysis of their roles in tidal elemental geochemical cycles.</title>
        <authorList>
            <person name="Ma K.-J."/>
        </authorList>
    </citation>
    <scope>NUCLEOTIDE SEQUENCE</scope>
    <source>
        <strain evidence="1">M415</strain>
    </source>
</reference>
<dbReference type="Pfam" id="PF21857">
    <property type="entry name" value="DUF6913"/>
    <property type="match status" value="1"/>
</dbReference>
<evidence type="ECO:0000313" key="2">
    <source>
        <dbReference type="Proteomes" id="UP001207116"/>
    </source>
</evidence>
<organism evidence="1 2">
    <name type="scientific">Lentiprolixibacter aurantiacus</name>
    <dbReference type="NCBI Taxonomy" id="2993939"/>
    <lineage>
        <taxon>Bacteria</taxon>
        <taxon>Pseudomonadati</taxon>
        <taxon>Bacteroidota</taxon>
        <taxon>Flavobacteriia</taxon>
        <taxon>Flavobacteriales</taxon>
        <taxon>Flavobacteriaceae</taxon>
        <taxon>Lentiprolixibacter</taxon>
    </lineage>
</organism>
<comment type="caution">
    <text evidence="1">The sequence shown here is derived from an EMBL/GenBank/DDBJ whole genome shotgun (WGS) entry which is preliminary data.</text>
</comment>
<keyword evidence="2" id="KW-1185">Reference proteome</keyword>
<dbReference type="Proteomes" id="UP001207116">
    <property type="component" value="Unassembled WGS sequence"/>
</dbReference>
<accession>A0AAE3ML91</accession>
<dbReference type="InterPro" id="IPR054207">
    <property type="entry name" value="DUF6913"/>
</dbReference>
<name>A0AAE3ML91_9FLAO</name>
<dbReference type="AlphaFoldDB" id="A0AAE3ML91"/>
<sequence length="161" mass="18706">MREELENPPYPLSRKNGIQMVGVIVDLDTFPRAESFEDFIELLGLRPSAVKVIGYKRDYDTNSPYATPIFSDKDLGWHGEIDNGYAQEFLSREYDVLINYYSEKNLMMQLMTVKTRARIRVGFATVDKTFNDLIVDCPTKDFDLFKNEIRKYLNVLKELSA</sequence>
<proteinExistence type="predicted"/>
<evidence type="ECO:0000313" key="1">
    <source>
        <dbReference type="EMBL" id="MCX2719376.1"/>
    </source>
</evidence>